<dbReference type="SUPFAM" id="SSF57987">
    <property type="entry name" value="Inovirus (filamentous phage) major coat protein"/>
    <property type="match status" value="1"/>
</dbReference>
<keyword evidence="1" id="KW-0812">Transmembrane</keyword>
<evidence type="ECO:0000313" key="3">
    <source>
        <dbReference type="Proteomes" id="UP000241986"/>
    </source>
</evidence>
<keyword evidence="1" id="KW-0472">Membrane</keyword>
<keyword evidence="1" id="KW-1133">Transmembrane helix</keyword>
<accession>A0A2T4N449</accession>
<protein>
    <submittedName>
        <fullName evidence="2">Uncharacterized protein</fullName>
    </submittedName>
</protein>
<dbReference type="EMBL" id="PZKL01000017">
    <property type="protein sequence ID" value="PTH81619.1"/>
    <property type="molecule type" value="Genomic_DNA"/>
</dbReference>
<dbReference type="Proteomes" id="UP000241986">
    <property type="component" value="Unassembled WGS sequence"/>
</dbReference>
<sequence>MDLTSITTAITGAVTQITTIGLACLSVYVTIRTFTWVRGAFK</sequence>
<organism evidence="2 3">
    <name type="scientific">Aeromonas veronii</name>
    <dbReference type="NCBI Taxonomy" id="654"/>
    <lineage>
        <taxon>Bacteria</taxon>
        <taxon>Pseudomonadati</taxon>
        <taxon>Pseudomonadota</taxon>
        <taxon>Gammaproteobacteria</taxon>
        <taxon>Aeromonadales</taxon>
        <taxon>Aeromonadaceae</taxon>
        <taxon>Aeromonas</taxon>
    </lineage>
</organism>
<dbReference type="AlphaFoldDB" id="A0A2T4N449"/>
<reference evidence="2 3" key="1">
    <citation type="submission" date="2018-03" db="EMBL/GenBank/DDBJ databases">
        <title>Aeromonas veronii whole genome sequencing and analysis.</title>
        <authorList>
            <person name="Xie H."/>
            <person name="Liu T."/>
            <person name="Wang K."/>
        </authorList>
    </citation>
    <scope>NUCLEOTIDE SEQUENCE [LARGE SCALE GENOMIC DNA]</scope>
    <source>
        <strain evidence="2 3">XH.VA.1</strain>
    </source>
</reference>
<gene>
    <name evidence="2" type="ORF">DAA48_07235</name>
</gene>
<dbReference type="Pfam" id="PF05356">
    <property type="entry name" value="Phage_Coat_B"/>
    <property type="match status" value="1"/>
</dbReference>
<evidence type="ECO:0000313" key="2">
    <source>
        <dbReference type="EMBL" id="PTH81619.1"/>
    </source>
</evidence>
<dbReference type="RefSeq" id="WP_005333101.1">
    <property type="nucleotide sequence ID" value="NZ_CAWNZF010000028.1"/>
</dbReference>
<dbReference type="InterPro" id="IPR008020">
    <property type="entry name" value="G8P"/>
</dbReference>
<comment type="caution">
    <text evidence="2">The sequence shown here is derived from an EMBL/GenBank/DDBJ whole genome shotgun (WGS) entry which is preliminary data.</text>
</comment>
<proteinExistence type="predicted"/>
<feature type="transmembrane region" description="Helical" evidence="1">
    <location>
        <begin position="6"/>
        <end position="31"/>
    </location>
</feature>
<evidence type="ECO:0000256" key="1">
    <source>
        <dbReference type="SAM" id="Phobius"/>
    </source>
</evidence>
<name>A0A2T4N449_AERVE</name>